<reference evidence="9 10" key="1">
    <citation type="submission" date="2018-03" db="EMBL/GenBank/DDBJ databases">
        <title>Bacillus urumqiensis sp. nov., a moderately haloalkaliphilic bacterium isolated from a salt lake.</title>
        <authorList>
            <person name="Zhao B."/>
            <person name="Liao Z."/>
        </authorList>
    </citation>
    <scope>NUCLEOTIDE SEQUENCE [LARGE SCALE GENOMIC DNA]</scope>
    <source>
        <strain evidence="9 10">BZ-SZ-XJ18</strain>
    </source>
</reference>
<evidence type="ECO:0000313" key="9">
    <source>
        <dbReference type="EMBL" id="PRO65423.1"/>
    </source>
</evidence>
<proteinExistence type="inferred from homology"/>
<comment type="caution">
    <text evidence="9">The sequence shown here is derived from an EMBL/GenBank/DDBJ whole genome shotgun (WGS) entry which is preliminary data.</text>
</comment>
<keyword evidence="5 7" id="KW-0443">Lipid metabolism</keyword>
<evidence type="ECO:0000256" key="4">
    <source>
        <dbReference type="ARBA" id="ARBA00022679"/>
    </source>
</evidence>
<evidence type="ECO:0000259" key="8">
    <source>
        <dbReference type="SMART" id="SM00563"/>
    </source>
</evidence>
<sequence length="240" mass="27051">MIRTIGWFVYFFGYLAAVSPHLRKAKKLERENAPELEEYMRKISSVWASRLLQKAGAEIHARGAEELPEGPVLFAANHQGNFDIPLILATSGRKTGFISKKEVRKLPLIGAWMDLLSCVFIDRKDRRQSLQAMKEGAEVLKRGSSLVVFPEGTRSRGGHMGEFKQGSFMLAKHVPVIPVLIENTYTLMEQNNGKITPGSVSITYGEPIKDHLEQPMKPKQLSELVEKRLRNMQEEAADYA</sequence>
<evidence type="ECO:0000256" key="2">
    <source>
        <dbReference type="ARBA" id="ARBA00008655"/>
    </source>
</evidence>
<dbReference type="RefSeq" id="WP_105959262.1">
    <property type="nucleotide sequence ID" value="NZ_PVNS01000008.1"/>
</dbReference>
<keyword evidence="6 7" id="KW-0012">Acyltransferase</keyword>
<evidence type="ECO:0000256" key="6">
    <source>
        <dbReference type="ARBA" id="ARBA00023315"/>
    </source>
</evidence>
<dbReference type="Proteomes" id="UP000243650">
    <property type="component" value="Unassembled WGS sequence"/>
</dbReference>
<comment type="similarity">
    <text evidence="2 7">Belongs to the 1-acyl-sn-glycerol-3-phosphate acyltransferase family.</text>
</comment>
<accession>A0A2P6MGM5</accession>
<dbReference type="OrthoDB" id="9803035at2"/>
<keyword evidence="7" id="KW-1208">Phospholipid metabolism</keyword>
<dbReference type="AlphaFoldDB" id="A0A2P6MGM5"/>
<dbReference type="NCBIfam" id="TIGR00530">
    <property type="entry name" value="AGP_acyltrn"/>
    <property type="match status" value="1"/>
</dbReference>
<organism evidence="9 10">
    <name type="scientific">Alkalicoccus urumqiensis</name>
    <name type="common">Bacillus urumqiensis</name>
    <dbReference type="NCBI Taxonomy" id="1548213"/>
    <lineage>
        <taxon>Bacteria</taxon>
        <taxon>Bacillati</taxon>
        <taxon>Bacillota</taxon>
        <taxon>Bacilli</taxon>
        <taxon>Bacillales</taxon>
        <taxon>Bacillaceae</taxon>
        <taxon>Alkalicoccus</taxon>
    </lineage>
</organism>
<feature type="domain" description="Phospholipid/glycerol acyltransferase" evidence="8">
    <location>
        <begin position="72"/>
        <end position="184"/>
    </location>
</feature>
<dbReference type="CDD" id="cd07989">
    <property type="entry name" value="LPLAT_AGPAT-like"/>
    <property type="match status" value="1"/>
</dbReference>
<comment type="catalytic activity">
    <reaction evidence="7">
        <text>a 1-acyl-sn-glycero-3-phosphate + an acyl-CoA = a 1,2-diacyl-sn-glycero-3-phosphate + CoA</text>
        <dbReference type="Rhea" id="RHEA:19709"/>
        <dbReference type="ChEBI" id="CHEBI:57287"/>
        <dbReference type="ChEBI" id="CHEBI:57970"/>
        <dbReference type="ChEBI" id="CHEBI:58342"/>
        <dbReference type="ChEBI" id="CHEBI:58608"/>
        <dbReference type="EC" id="2.3.1.51"/>
    </reaction>
</comment>
<name>A0A2P6MGM5_ALKUR</name>
<gene>
    <name evidence="9" type="ORF">C6I21_09695</name>
</gene>
<keyword evidence="4 7" id="KW-0808">Transferase</keyword>
<dbReference type="PANTHER" id="PTHR10434:SF64">
    <property type="entry name" value="1-ACYL-SN-GLYCEROL-3-PHOSPHATE ACYLTRANSFERASE-RELATED"/>
    <property type="match status" value="1"/>
</dbReference>
<dbReference type="EC" id="2.3.1.51" evidence="7"/>
<protein>
    <recommendedName>
        <fullName evidence="7">1-acyl-sn-glycerol-3-phosphate acyltransferase</fullName>
        <ecNumber evidence="7">2.3.1.51</ecNumber>
    </recommendedName>
</protein>
<dbReference type="Pfam" id="PF01553">
    <property type="entry name" value="Acyltransferase"/>
    <property type="match status" value="1"/>
</dbReference>
<evidence type="ECO:0000256" key="7">
    <source>
        <dbReference type="RuleBase" id="RU361267"/>
    </source>
</evidence>
<evidence type="ECO:0000256" key="5">
    <source>
        <dbReference type="ARBA" id="ARBA00023098"/>
    </source>
</evidence>
<evidence type="ECO:0000313" key="10">
    <source>
        <dbReference type="Proteomes" id="UP000243650"/>
    </source>
</evidence>
<keyword evidence="3 7" id="KW-0444">Lipid biosynthesis</keyword>
<dbReference type="InterPro" id="IPR004552">
    <property type="entry name" value="AGP_acyltrans"/>
</dbReference>
<dbReference type="EMBL" id="PVNS01000008">
    <property type="protein sequence ID" value="PRO65423.1"/>
    <property type="molecule type" value="Genomic_DNA"/>
</dbReference>
<keyword evidence="7" id="KW-0594">Phospholipid biosynthesis</keyword>
<dbReference type="InterPro" id="IPR002123">
    <property type="entry name" value="Plipid/glycerol_acylTrfase"/>
</dbReference>
<keyword evidence="10" id="KW-1185">Reference proteome</keyword>
<dbReference type="SUPFAM" id="SSF69593">
    <property type="entry name" value="Glycerol-3-phosphate (1)-acyltransferase"/>
    <property type="match status" value="1"/>
</dbReference>
<dbReference type="SMART" id="SM00563">
    <property type="entry name" value="PlsC"/>
    <property type="match status" value="1"/>
</dbReference>
<dbReference type="GO" id="GO:0016020">
    <property type="term" value="C:membrane"/>
    <property type="evidence" value="ECO:0007669"/>
    <property type="project" value="InterPro"/>
</dbReference>
<dbReference type="PANTHER" id="PTHR10434">
    <property type="entry name" value="1-ACYL-SN-GLYCEROL-3-PHOSPHATE ACYLTRANSFERASE"/>
    <property type="match status" value="1"/>
</dbReference>
<dbReference type="GO" id="GO:0006654">
    <property type="term" value="P:phosphatidic acid biosynthetic process"/>
    <property type="evidence" value="ECO:0007669"/>
    <property type="project" value="TreeGrafter"/>
</dbReference>
<evidence type="ECO:0000256" key="3">
    <source>
        <dbReference type="ARBA" id="ARBA00022516"/>
    </source>
</evidence>
<comment type="pathway">
    <text evidence="1">Lipid metabolism.</text>
</comment>
<evidence type="ECO:0000256" key="1">
    <source>
        <dbReference type="ARBA" id="ARBA00005189"/>
    </source>
</evidence>
<dbReference type="GO" id="GO:0003841">
    <property type="term" value="F:1-acylglycerol-3-phosphate O-acyltransferase activity"/>
    <property type="evidence" value="ECO:0007669"/>
    <property type="project" value="UniProtKB-UniRule"/>
</dbReference>
<comment type="domain">
    <text evidence="7">The HXXXXD motif is essential for acyltransferase activity and may constitute the binding site for the phosphate moiety of the glycerol-3-phosphate.</text>
</comment>